<sequence length="1046" mass="120976">MEEPVVLTSGVFPDKESGFSAGFSGQIHFPKAPSNVIQHPGSPLTFQASLRPIFSEGYNTGSMYSPVTIDRSLRNLKGNLEDSENRCCVLKYKLKEAQSTLDLQSDRLYKIEHSARENSLLVNDLKQRENEYRKRIDSLQLTEQEKDKLKEENMKIRQEMQDRVNKLDLALRTAQVQNQVAENDNQKRVLLLEQSSQALSMLEMENNSLKQDLGDMQKDLSIAKESVDLANSKIEPIDEENKELRKLNSQIREENEELSRKITELSGQLLELRRVTQSMKKENEKLATAWKSASEEKHRQKKQMEKLEEKKAALKSKALTASSEKDRLFHDKMDLNNKYQQLLIDKEALTQIKIAQTDQLNEQQSDIAKLKMVLKESDDERRKRQAEVAELKGINDNLTIELSSVKKFNEKSLERTSTLENEVSEFEKKCDMGKRECMKLQDEVDKLSRQLQNAEHYSNMVAETKSRNLQRENQEMKELVLKLQSEIRSYKDENCLLVSKIDDLSVKLSNADADLSHAALLSHEDLENLKNSCERMTSMISQKDSEIQVLSDKCLELEQLASKYQSENRDLKKDNGALIEHYDDMKRLKDEHKRLIQANAENEQVIKLLETQNEVLRQSSESQLAKLHDVELLVIRAEQLHHDNGHLTERVAELENIRDNLVTQKEELLANTELIYKNPQIEELKTRVDELQQVNKQLRDMNDSVNEKYEALEHINVELKEAVGGDGTVVPKTELFKVQEERCRLEDDIIQIQHKCEELRQEHEQYLRQYGPEGEDTVKWQQKVRTLEREKEGLEKQVALINGQLLLVEGSKKRLDEVVEDLQHEIVHLRKELEEAEKQEANRIFQGRVSGDMSEIEAKLECLRNELSQSQKDKIKFEHLVRTLKEELEEERTKQPAQITESLDDVGSELTSMRGELHKLVGEIERKEQTIATLENQLRQSKEKIEDKDKIVKDLKSVLDKSSSATHSLEEKFSRPSHSDDVRMSDPVTRSKSLRERGTGDRLQTLLARYKDYSDNGNQNSSERRIKPLSISGNSTRGGLVTRDKK</sequence>
<evidence type="ECO:0000256" key="1">
    <source>
        <dbReference type="SAM" id="Coils"/>
    </source>
</evidence>
<organism evidence="3">
    <name type="scientific">Magallana gigas</name>
    <name type="common">Pacific oyster</name>
    <name type="synonym">Crassostrea gigas</name>
    <dbReference type="NCBI Taxonomy" id="29159"/>
    <lineage>
        <taxon>Eukaryota</taxon>
        <taxon>Metazoa</taxon>
        <taxon>Spiralia</taxon>
        <taxon>Lophotrochozoa</taxon>
        <taxon>Mollusca</taxon>
        <taxon>Bivalvia</taxon>
        <taxon>Autobranchia</taxon>
        <taxon>Pteriomorphia</taxon>
        <taxon>Ostreida</taxon>
        <taxon>Ostreoidea</taxon>
        <taxon>Ostreidae</taxon>
        <taxon>Magallana</taxon>
    </lineage>
</organism>
<accession>K1RFV3</accession>
<feature type="compositionally biased region" description="Basic and acidic residues" evidence="2">
    <location>
        <begin position="968"/>
        <end position="984"/>
    </location>
</feature>
<dbReference type="HOGENOM" id="CLU_291752_0_0_1"/>
<protein>
    <submittedName>
        <fullName evidence="3">Uncharacterized protein</fullName>
    </submittedName>
</protein>
<gene>
    <name evidence="3" type="ORF">CGI_10026648</name>
</gene>
<feature type="coiled-coil region" evidence="1">
    <location>
        <begin position="526"/>
        <end position="605"/>
    </location>
</feature>
<evidence type="ECO:0000256" key="2">
    <source>
        <dbReference type="SAM" id="MobiDB-lite"/>
    </source>
</evidence>
<evidence type="ECO:0000313" key="3">
    <source>
        <dbReference type="EMBL" id="EKC42584.1"/>
    </source>
</evidence>
<proteinExistence type="predicted"/>
<dbReference type="KEGG" id="crg:105334532"/>
<feature type="coiled-coil region" evidence="1">
    <location>
        <begin position="409"/>
        <end position="493"/>
    </location>
</feature>
<feature type="coiled-coil region" evidence="1">
    <location>
        <begin position="749"/>
        <end position="951"/>
    </location>
</feature>
<dbReference type="OrthoDB" id="5982442at2759"/>
<reference evidence="3" key="1">
    <citation type="journal article" date="2012" name="Nature">
        <title>The oyster genome reveals stress adaptation and complexity of shell formation.</title>
        <authorList>
            <person name="Zhang G."/>
            <person name="Fang X."/>
            <person name="Guo X."/>
            <person name="Li L."/>
            <person name="Luo R."/>
            <person name="Xu F."/>
            <person name="Yang P."/>
            <person name="Zhang L."/>
            <person name="Wang X."/>
            <person name="Qi H."/>
            <person name="Xiong Z."/>
            <person name="Que H."/>
            <person name="Xie Y."/>
            <person name="Holland P.W."/>
            <person name="Paps J."/>
            <person name="Zhu Y."/>
            <person name="Wu F."/>
            <person name="Chen Y."/>
            <person name="Wang J."/>
            <person name="Peng C."/>
            <person name="Meng J."/>
            <person name="Yang L."/>
            <person name="Liu J."/>
            <person name="Wen B."/>
            <person name="Zhang N."/>
            <person name="Huang Z."/>
            <person name="Zhu Q."/>
            <person name="Feng Y."/>
            <person name="Mount A."/>
            <person name="Hedgecock D."/>
            <person name="Xu Z."/>
            <person name="Liu Y."/>
            <person name="Domazet-Loso T."/>
            <person name="Du Y."/>
            <person name="Sun X."/>
            <person name="Zhang S."/>
            <person name="Liu B."/>
            <person name="Cheng P."/>
            <person name="Jiang X."/>
            <person name="Li J."/>
            <person name="Fan D."/>
            <person name="Wang W."/>
            <person name="Fu W."/>
            <person name="Wang T."/>
            <person name="Wang B."/>
            <person name="Zhang J."/>
            <person name="Peng Z."/>
            <person name="Li Y."/>
            <person name="Li N."/>
            <person name="Wang J."/>
            <person name="Chen M."/>
            <person name="He Y."/>
            <person name="Tan F."/>
            <person name="Song X."/>
            <person name="Zheng Q."/>
            <person name="Huang R."/>
            <person name="Yang H."/>
            <person name="Du X."/>
            <person name="Chen L."/>
            <person name="Yang M."/>
            <person name="Gaffney P.M."/>
            <person name="Wang S."/>
            <person name="Luo L."/>
            <person name="She Z."/>
            <person name="Ming Y."/>
            <person name="Huang W."/>
            <person name="Zhang S."/>
            <person name="Huang B."/>
            <person name="Zhang Y."/>
            <person name="Qu T."/>
            <person name="Ni P."/>
            <person name="Miao G."/>
            <person name="Wang J."/>
            <person name="Wang Q."/>
            <person name="Steinberg C.E."/>
            <person name="Wang H."/>
            <person name="Li N."/>
            <person name="Qian L."/>
            <person name="Zhang G."/>
            <person name="Li Y."/>
            <person name="Yang H."/>
            <person name="Liu X."/>
            <person name="Wang J."/>
            <person name="Yin Y."/>
            <person name="Wang J."/>
        </authorList>
    </citation>
    <scope>NUCLEOTIDE SEQUENCE [LARGE SCALE GENOMIC DNA]</scope>
    <source>
        <strain evidence="3">05x7-T-G4-1.051#20</strain>
    </source>
</reference>
<feature type="coiled-coil region" evidence="1">
    <location>
        <begin position="122"/>
        <end position="380"/>
    </location>
</feature>
<name>K1RFV3_MAGGI</name>
<dbReference type="EMBL" id="JH816980">
    <property type="protein sequence ID" value="EKC42584.1"/>
    <property type="molecule type" value="Genomic_DNA"/>
</dbReference>
<feature type="region of interest" description="Disordered" evidence="2">
    <location>
        <begin position="959"/>
        <end position="1046"/>
    </location>
</feature>
<keyword evidence="1" id="KW-0175">Coiled coil</keyword>
<dbReference type="AlphaFoldDB" id="K1RFV3"/>
<dbReference type="InParanoid" id="K1RFV3"/>
<feature type="coiled-coil region" evidence="1">
    <location>
        <begin position="651"/>
        <end position="722"/>
    </location>
</feature>